<dbReference type="AlphaFoldDB" id="A0A2R5FJN3"/>
<proteinExistence type="predicted"/>
<dbReference type="OrthoDB" id="9785724at2"/>
<evidence type="ECO:0000259" key="2">
    <source>
        <dbReference type="Pfam" id="PF00857"/>
    </source>
</evidence>
<gene>
    <name evidence="3" type="ORF">NIES4072_21700</name>
</gene>
<sequence length="174" mass="20172">MNEILLVVDMQNGFMSEKCRHIIPNVIKLIERFLVVGKLVEFTRFINTADSNYVKLIHWSRLIHEPETNIIDELQPYINGIYQKYYYSAFTENFSSFIFLNRINKIYLCGLETDSCILKTAIDSFERGIEPVIIEDACFSNGGQQAHDAGIFLLKRNIGKNQIIMTDEILEKIL</sequence>
<dbReference type="Pfam" id="PF00857">
    <property type="entry name" value="Isochorismatase"/>
    <property type="match status" value="1"/>
</dbReference>
<comment type="caution">
    <text evidence="3">The sequence shown here is derived from an EMBL/GenBank/DDBJ whole genome shotgun (WGS) entry which is preliminary data.</text>
</comment>
<evidence type="ECO:0000256" key="1">
    <source>
        <dbReference type="ARBA" id="ARBA00022801"/>
    </source>
</evidence>
<dbReference type="GO" id="GO:0016787">
    <property type="term" value="F:hydrolase activity"/>
    <property type="evidence" value="ECO:0007669"/>
    <property type="project" value="UniProtKB-KW"/>
</dbReference>
<dbReference type="RefSeq" id="WP_109008505.1">
    <property type="nucleotide sequence ID" value="NZ_BDUD01000001.1"/>
</dbReference>
<dbReference type="PANTHER" id="PTHR43540:SF6">
    <property type="entry name" value="ISOCHORISMATASE-LIKE DOMAIN-CONTAINING PROTEIN"/>
    <property type="match status" value="1"/>
</dbReference>
<keyword evidence="1 3" id="KW-0378">Hydrolase</keyword>
<accession>A0A2R5FJN3</accession>
<dbReference type="SUPFAM" id="SSF52499">
    <property type="entry name" value="Isochorismatase-like hydrolases"/>
    <property type="match status" value="1"/>
</dbReference>
<organism evidence="3 4">
    <name type="scientific">Nostoc commune NIES-4072</name>
    <dbReference type="NCBI Taxonomy" id="2005467"/>
    <lineage>
        <taxon>Bacteria</taxon>
        <taxon>Bacillati</taxon>
        <taxon>Cyanobacteriota</taxon>
        <taxon>Cyanophyceae</taxon>
        <taxon>Nostocales</taxon>
        <taxon>Nostocaceae</taxon>
        <taxon>Nostoc</taxon>
    </lineage>
</organism>
<evidence type="ECO:0000313" key="4">
    <source>
        <dbReference type="Proteomes" id="UP000245124"/>
    </source>
</evidence>
<dbReference type="InterPro" id="IPR050272">
    <property type="entry name" value="Isochorismatase-like_hydrls"/>
</dbReference>
<evidence type="ECO:0000313" key="3">
    <source>
        <dbReference type="EMBL" id="GBG18505.1"/>
    </source>
</evidence>
<dbReference type="CDD" id="cd00431">
    <property type="entry name" value="cysteine_hydrolases"/>
    <property type="match status" value="1"/>
</dbReference>
<feature type="domain" description="Isochorismatase-like" evidence="2">
    <location>
        <begin position="4"/>
        <end position="155"/>
    </location>
</feature>
<dbReference type="EMBL" id="BDUD01000001">
    <property type="protein sequence ID" value="GBG18505.1"/>
    <property type="molecule type" value="Genomic_DNA"/>
</dbReference>
<dbReference type="Proteomes" id="UP000245124">
    <property type="component" value="Unassembled WGS sequence"/>
</dbReference>
<dbReference type="Gene3D" id="3.40.50.850">
    <property type="entry name" value="Isochorismatase-like"/>
    <property type="match status" value="1"/>
</dbReference>
<protein>
    <submittedName>
        <fullName evidence="3">Isochorismatase hydrolase</fullName>
    </submittedName>
</protein>
<reference evidence="3 4" key="1">
    <citation type="submission" date="2017-06" db="EMBL/GenBank/DDBJ databases">
        <title>Genome sequencing of cyanobaciteial culture collection at National Institute for Environmental Studies (NIES).</title>
        <authorList>
            <person name="Hirose Y."/>
            <person name="Shimura Y."/>
            <person name="Fujisawa T."/>
            <person name="Nakamura Y."/>
            <person name="Kawachi M."/>
        </authorList>
    </citation>
    <scope>NUCLEOTIDE SEQUENCE [LARGE SCALE GENOMIC DNA]</scope>
    <source>
        <strain evidence="3 4">NIES-4072</strain>
    </source>
</reference>
<dbReference type="PANTHER" id="PTHR43540">
    <property type="entry name" value="PEROXYUREIDOACRYLATE/UREIDOACRYLATE AMIDOHYDROLASE-RELATED"/>
    <property type="match status" value="1"/>
</dbReference>
<dbReference type="InterPro" id="IPR000868">
    <property type="entry name" value="Isochorismatase-like_dom"/>
</dbReference>
<keyword evidence="4" id="KW-1185">Reference proteome</keyword>
<name>A0A2R5FJN3_NOSCO</name>
<dbReference type="InterPro" id="IPR036380">
    <property type="entry name" value="Isochorismatase-like_sf"/>
</dbReference>